<reference evidence="2" key="1">
    <citation type="submission" date="2025-08" db="UniProtKB">
        <authorList>
            <consortium name="RefSeq"/>
        </authorList>
    </citation>
    <scope>IDENTIFICATION</scope>
    <source>
        <tissue evidence="2">Blood</tissue>
    </source>
</reference>
<evidence type="ECO:0000256" key="1">
    <source>
        <dbReference type="SAM" id="MobiDB-lite"/>
    </source>
</evidence>
<feature type="region of interest" description="Disordered" evidence="1">
    <location>
        <begin position="1"/>
        <end position="137"/>
    </location>
</feature>
<gene>
    <name evidence="2" type="primary">LOC105062774</name>
</gene>
<feature type="compositionally biased region" description="Low complexity" evidence="1">
    <location>
        <begin position="46"/>
        <end position="55"/>
    </location>
</feature>
<evidence type="ECO:0000313" key="2">
    <source>
        <dbReference type="RefSeq" id="XP_045367843.1"/>
    </source>
</evidence>
<accession>A0A9W3HE51</accession>
<feature type="compositionally biased region" description="Basic and acidic residues" evidence="1">
    <location>
        <begin position="17"/>
        <end position="45"/>
    </location>
</feature>
<dbReference type="RefSeq" id="XP_045367843.1">
    <property type="nucleotide sequence ID" value="XM_045511887.1"/>
</dbReference>
<feature type="compositionally biased region" description="Low complexity" evidence="1">
    <location>
        <begin position="116"/>
        <end position="137"/>
    </location>
</feature>
<sequence length="261" mass="27311">MNQRLLTRESGCGPSSRRTEPREDCKGPHLDHDVFCDRQEPRDPNRGTGSAPASRGSGGQGAASRACRIPSQEPGTTRGVCPEGGRQDGPGPWKSVSSPKDSGLLKRKSDGSLWDPANSPGTSAGPPPAAGSARAWAGRGRTKPNLCLENGPAAGGPEGCGAVDRGGEPWCAGCKKSTVGGRQEGEKTKAPLFVSVSISVFVCCFLSRTQKGISRFPGLGSIQHLVGTRALFSSLKLLLSPPPWFFSFPTLFSGIPIPQHP</sequence>
<dbReference type="AlphaFoldDB" id="A0A9W3HE51"/>
<proteinExistence type="predicted"/>
<protein>
    <submittedName>
        <fullName evidence="2">Uncharacterized protein LOC105062774 isoform X1</fullName>
    </submittedName>
</protein>
<name>A0A9W3HE51_CAMBA</name>
<organism evidence="2">
    <name type="scientific">Camelus bactrianus</name>
    <name type="common">Bactrian camel</name>
    <dbReference type="NCBI Taxonomy" id="9837"/>
    <lineage>
        <taxon>Eukaryota</taxon>
        <taxon>Metazoa</taxon>
        <taxon>Chordata</taxon>
        <taxon>Craniata</taxon>
        <taxon>Vertebrata</taxon>
        <taxon>Euteleostomi</taxon>
        <taxon>Mammalia</taxon>
        <taxon>Eutheria</taxon>
        <taxon>Laurasiatheria</taxon>
        <taxon>Artiodactyla</taxon>
        <taxon>Tylopoda</taxon>
        <taxon>Camelidae</taxon>
        <taxon>Camelus</taxon>
    </lineage>
</organism>